<organism evidence="2 3">
    <name type="scientific">Nonomuraea corallina</name>
    <dbReference type="NCBI Taxonomy" id="2989783"/>
    <lineage>
        <taxon>Bacteria</taxon>
        <taxon>Bacillati</taxon>
        <taxon>Actinomycetota</taxon>
        <taxon>Actinomycetes</taxon>
        <taxon>Streptosporangiales</taxon>
        <taxon>Streptosporangiaceae</taxon>
        <taxon>Nonomuraea</taxon>
    </lineage>
</organism>
<keyword evidence="3" id="KW-1185">Reference proteome</keyword>
<evidence type="ECO:0000313" key="2">
    <source>
        <dbReference type="EMBL" id="MDA0636526.1"/>
    </source>
</evidence>
<evidence type="ECO:0000313" key="3">
    <source>
        <dbReference type="Proteomes" id="UP001144036"/>
    </source>
</evidence>
<gene>
    <name evidence="2" type="ORF">OUY22_24185</name>
</gene>
<accession>A0ABT4SH34</accession>
<dbReference type="RefSeq" id="WP_270157416.1">
    <property type="nucleotide sequence ID" value="NZ_JAPNNL010000110.1"/>
</dbReference>
<reference evidence="2" key="1">
    <citation type="submission" date="2022-11" db="EMBL/GenBank/DDBJ databases">
        <title>Nonomuraea corallina sp. nov., a new species of the genus Nonomuraea isolated from sea side sediment in Thai sea.</title>
        <authorList>
            <person name="Ngamcharungchit C."/>
            <person name="Matsumoto A."/>
            <person name="Suriyachadkun C."/>
            <person name="Panbangred W."/>
            <person name="Inahashi Y."/>
            <person name="Intra B."/>
        </authorList>
    </citation>
    <scope>NUCLEOTIDE SEQUENCE</scope>
    <source>
        <strain evidence="2">MCN248</strain>
    </source>
</reference>
<protein>
    <submittedName>
        <fullName evidence="2">Uncharacterized protein</fullName>
    </submittedName>
</protein>
<dbReference type="EMBL" id="JAPNNL010000110">
    <property type="protein sequence ID" value="MDA0636526.1"/>
    <property type="molecule type" value="Genomic_DNA"/>
</dbReference>
<feature type="region of interest" description="Disordered" evidence="1">
    <location>
        <begin position="78"/>
        <end position="97"/>
    </location>
</feature>
<proteinExistence type="predicted"/>
<comment type="caution">
    <text evidence="2">The sequence shown here is derived from an EMBL/GenBank/DDBJ whole genome shotgun (WGS) entry which is preliminary data.</text>
</comment>
<sequence>MISINPQATQWLVSACRDSVRLVDGPARLRQDEYARRQDSVSYARAHGGAAAASAPVFGAAAALGMPALVPGAEVPTQPIAKRGVGPQPWRDAPVIT</sequence>
<name>A0ABT4SH34_9ACTN</name>
<dbReference type="Proteomes" id="UP001144036">
    <property type="component" value="Unassembled WGS sequence"/>
</dbReference>
<evidence type="ECO:0000256" key="1">
    <source>
        <dbReference type="SAM" id="MobiDB-lite"/>
    </source>
</evidence>